<reference evidence="1" key="1">
    <citation type="journal article" date="2012" name="Nat. Biotechnol.">
        <title>Draft genome sequence of pigeonpea (Cajanus cajan), an orphan legume crop of resource-poor farmers.</title>
        <authorList>
            <person name="Varshney R.K."/>
            <person name="Chen W."/>
            <person name="Li Y."/>
            <person name="Bharti A.K."/>
            <person name="Saxena R.K."/>
            <person name="Schlueter J.A."/>
            <person name="Donoghue M.T."/>
            <person name="Azam S."/>
            <person name="Fan G."/>
            <person name="Whaley A.M."/>
            <person name="Farmer A.D."/>
            <person name="Sheridan J."/>
            <person name="Iwata A."/>
            <person name="Tuteja R."/>
            <person name="Penmetsa R.V."/>
            <person name="Wu W."/>
            <person name="Upadhyaya H.D."/>
            <person name="Yang S.P."/>
            <person name="Shah T."/>
            <person name="Saxena K.B."/>
            <person name="Michael T."/>
            <person name="McCombie W.R."/>
            <person name="Yang B."/>
            <person name="Zhang G."/>
            <person name="Yang H."/>
            <person name="Wang J."/>
            <person name="Spillane C."/>
            <person name="Cook D.R."/>
            <person name="May G.D."/>
            <person name="Xu X."/>
            <person name="Jackson S.A."/>
        </authorList>
    </citation>
    <scope>NUCLEOTIDE SEQUENCE [LARGE SCALE GENOMIC DNA]</scope>
</reference>
<dbReference type="PANTHER" id="PTHR11439">
    <property type="entry name" value="GAG-POL-RELATED RETROTRANSPOSON"/>
    <property type="match status" value="1"/>
</dbReference>
<dbReference type="PANTHER" id="PTHR11439:SF484">
    <property type="entry name" value="REVERSE TRANSCRIPTASE TY1_COPIA-TYPE DOMAIN-CONTAINING PROTEIN"/>
    <property type="match status" value="1"/>
</dbReference>
<gene>
    <name evidence="1" type="ORF">KK1_034332</name>
</gene>
<sequence length="66" mass="7493">MVDCRPGDTPMDPNVKLLLGQGEPLDDLERYHRLVGRLNYLIVTRADIAFLVSVVSQFINDPRDSH</sequence>
<name>A0A151RNP8_CAJCA</name>
<proteinExistence type="predicted"/>
<organism evidence="1 2">
    <name type="scientific">Cajanus cajan</name>
    <name type="common">Pigeon pea</name>
    <name type="synonym">Cajanus indicus</name>
    <dbReference type="NCBI Taxonomy" id="3821"/>
    <lineage>
        <taxon>Eukaryota</taxon>
        <taxon>Viridiplantae</taxon>
        <taxon>Streptophyta</taxon>
        <taxon>Embryophyta</taxon>
        <taxon>Tracheophyta</taxon>
        <taxon>Spermatophyta</taxon>
        <taxon>Magnoliopsida</taxon>
        <taxon>eudicotyledons</taxon>
        <taxon>Gunneridae</taxon>
        <taxon>Pentapetalae</taxon>
        <taxon>rosids</taxon>
        <taxon>fabids</taxon>
        <taxon>Fabales</taxon>
        <taxon>Fabaceae</taxon>
        <taxon>Papilionoideae</taxon>
        <taxon>50 kb inversion clade</taxon>
        <taxon>NPAAA clade</taxon>
        <taxon>indigoferoid/millettioid clade</taxon>
        <taxon>Phaseoleae</taxon>
        <taxon>Cajanus</taxon>
    </lineage>
</organism>
<evidence type="ECO:0008006" key="3">
    <source>
        <dbReference type="Google" id="ProtNLM"/>
    </source>
</evidence>
<dbReference type="AlphaFoldDB" id="A0A151RNP8"/>
<protein>
    <recommendedName>
        <fullName evidence="3">Retrovirus-related Pol polyprotein from transposon TNT 1-94</fullName>
    </recommendedName>
</protein>
<evidence type="ECO:0000313" key="2">
    <source>
        <dbReference type="Proteomes" id="UP000075243"/>
    </source>
</evidence>
<keyword evidence="2" id="KW-1185">Reference proteome</keyword>
<dbReference type="EMBL" id="KQ483637">
    <property type="protein sequence ID" value="KYP44169.1"/>
    <property type="molecule type" value="Genomic_DNA"/>
</dbReference>
<dbReference type="Gramene" id="C.cajan_30829.t">
    <property type="protein sequence ID" value="C.cajan_30829.t.cds1"/>
    <property type="gene ID" value="C.cajan_30829"/>
</dbReference>
<accession>A0A151RNP8</accession>
<dbReference type="Proteomes" id="UP000075243">
    <property type="component" value="Unassembled WGS sequence"/>
</dbReference>
<dbReference type="OMA" id="HLCDTDG"/>
<evidence type="ECO:0000313" key="1">
    <source>
        <dbReference type="EMBL" id="KYP44169.1"/>
    </source>
</evidence>